<accession>A0ABS6HAQ4</accession>
<reference evidence="2 3" key="1">
    <citation type="submission" date="2021-01" db="EMBL/GenBank/DDBJ databases">
        <title>Roseomonas sp. nov, a bacterium isolated from an oil production mixture in Yumen Oilfield.</title>
        <authorList>
            <person name="Wu D."/>
        </authorList>
    </citation>
    <scope>NUCLEOTIDE SEQUENCE [LARGE SCALE GENOMIC DNA]</scope>
    <source>
        <strain evidence="2 3">ROY-5-3</strain>
    </source>
</reference>
<proteinExistence type="predicted"/>
<dbReference type="Proteomes" id="UP000689967">
    <property type="component" value="Unassembled WGS sequence"/>
</dbReference>
<dbReference type="RefSeq" id="WP_216876260.1">
    <property type="nucleotide sequence ID" value="NZ_JAERQM010000003.1"/>
</dbReference>
<evidence type="ECO:0000313" key="2">
    <source>
        <dbReference type="EMBL" id="MBU8544778.1"/>
    </source>
</evidence>
<sequence>MTGGDDLLTVSEAADVLGLSGETLDHWRMVPDRGPAFVKMGRAVRYRRGDLLAFIQRSRRTSTAAVPQD</sequence>
<organism evidence="2 3">
    <name type="scientific">Falsiroseomonas oleicola</name>
    <dbReference type="NCBI Taxonomy" id="2801474"/>
    <lineage>
        <taxon>Bacteria</taxon>
        <taxon>Pseudomonadati</taxon>
        <taxon>Pseudomonadota</taxon>
        <taxon>Alphaproteobacteria</taxon>
        <taxon>Acetobacterales</taxon>
        <taxon>Roseomonadaceae</taxon>
        <taxon>Falsiroseomonas</taxon>
    </lineage>
</organism>
<feature type="domain" description="Helix-turn-helix" evidence="1">
    <location>
        <begin position="7"/>
        <end position="58"/>
    </location>
</feature>
<dbReference type="InterPro" id="IPR010093">
    <property type="entry name" value="SinI_DNA-bd"/>
</dbReference>
<name>A0ABS6HAQ4_9PROT</name>
<protein>
    <submittedName>
        <fullName evidence="2">Helix-turn-helix domain-containing protein</fullName>
    </submittedName>
</protein>
<evidence type="ECO:0000313" key="3">
    <source>
        <dbReference type="Proteomes" id="UP000689967"/>
    </source>
</evidence>
<gene>
    <name evidence="2" type="ORF">JJQ90_13740</name>
</gene>
<dbReference type="InterPro" id="IPR041657">
    <property type="entry name" value="HTH_17"/>
</dbReference>
<dbReference type="EMBL" id="JAERQM010000003">
    <property type="protein sequence ID" value="MBU8544778.1"/>
    <property type="molecule type" value="Genomic_DNA"/>
</dbReference>
<dbReference type="NCBIfam" id="TIGR01764">
    <property type="entry name" value="excise"/>
    <property type="match status" value="1"/>
</dbReference>
<dbReference type="Pfam" id="PF12728">
    <property type="entry name" value="HTH_17"/>
    <property type="match status" value="1"/>
</dbReference>
<comment type="caution">
    <text evidence="2">The sequence shown here is derived from an EMBL/GenBank/DDBJ whole genome shotgun (WGS) entry which is preliminary data.</text>
</comment>
<keyword evidence="3" id="KW-1185">Reference proteome</keyword>
<evidence type="ECO:0000259" key="1">
    <source>
        <dbReference type="Pfam" id="PF12728"/>
    </source>
</evidence>